<accession>T0Z019</accession>
<gene>
    <name evidence="8" type="ORF">B1A_16136</name>
</gene>
<dbReference type="GO" id="GO:0005576">
    <property type="term" value="C:extracellular region"/>
    <property type="evidence" value="ECO:0007669"/>
    <property type="project" value="UniProtKB-SubCell"/>
</dbReference>
<comment type="subcellular location">
    <subcellularLocation>
        <location evidence="1">Secreted</location>
    </subcellularLocation>
</comment>
<dbReference type="SMART" id="SM01217">
    <property type="entry name" value="Fn3_like"/>
    <property type="match status" value="1"/>
</dbReference>
<evidence type="ECO:0000256" key="6">
    <source>
        <dbReference type="SAM" id="MobiDB-lite"/>
    </source>
</evidence>
<dbReference type="PANTHER" id="PTHR42715">
    <property type="entry name" value="BETA-GLUCOSIDASE"/>
    <property type="match status" value="1"/>
</dbReference>
<feature type="non-terminal residue" evidence="8">
    <location>
        <position position="1"/>
    </location>
</feature>
<comment type="caution">
    <text evidence="8">The sequence shown here is derived from an EMBL/GenBank/DDBJ whole genome shotgun (WGS) entry which is preliminary data.</text>
</comment>
<dbReference type="InterPro" id="IPR013783">
    <property type="entry name" value="Ig-like_fold"/>
</dbReference>
<reference evidence="8" key="1">
    <citation type="submission" date="2013-08" db="EMBL/GenBank/DDBJ databases">
        <authorList>
            <person name="Mendez C."/>
            <person name="Richter M."/>
            <person name="Ferrer M."/>
            <person name="Sanchez J."/>
        </authorList>
    </citation>
    <scope>NUCLEOTIDE SEQUENCE</scope>
</reference>
<feature type="domain" description="Fibronectin type III-like" evidence="7">
    <location>
        <begin position="6"/>
        <end position="74"/>
    </location>
</feature>
<organism evidence="8">
    <name type="scientific">mine drainage metagenome</name>
    <dbReference type="NCBI Taxonomy" id="410659"/>
    <lineage>
        <taxon>unclassified sequences</taxon>
        <taxon>metagenomes</taxon>
        <taxon>ecological metagenomes</taxon>
    </lineage>
</organism>
<evidence type="ECO:0000256" key="2">
    <source>
        <dbReference type="ARBA" id="ARBA00005336"/>
    </source>
</evidence>
<dbReference type="Gene3D" id="2.60.40.10">
    <property type="entry name" value="Immunoglobulins"/>
    <property type="match status" value="1"/>
</dbReference>
<evidence type="ECO:0000256" key="3">
    <source>
        <dbReference type="ARBA" id="ARBA00022525"/>
    </source>
</evidence>
<comment type="similarity">
    <text evidence="2">Belongs to the glycosyl hydrolase 3 family.</text>
</comment>
<keyword evidence="5" id="KW-0378">Hydrolase</keyword>
<evidence type="ECO:0000256" key="4">
    <source>
        <dbReference type="ARBA" id="ARBA00022729"/>
    </source>
</evidence>
<dbReference type="EMBL" id="AUZX01011865">
    <property type="protein sequence ID" value="EQD41306.1"/>
    <property type="molecule type" value="Genomic_DNA"/>
</dbReference>
<dbReference type="InterPro" id="IPR026891">
    <property type="entry name" value="Fn3-like"/>
</dbReference>
<evidence type="ECO:0000256" key="5">
    <source>
        <dbReference type="ARBA" id="ARBA00022801"/>
    </source>
</evidence>
<name>T0Z019_9ZZZZ</name>
<dbReference type="GO" id="GO:0009251">
    <property type="term" value="P:glucan catabolic process"/>
    <property type="evidence" value="ECO:0007669"/>
    <property type="project" value="TreeGrafter"/>
</dbReference>
<feature type="region of interest" description="Disordered" evidence="6">
    <location>
        <begin position="72"/>
        <end position="96"/>
    </location>
</feature>
<evidence type="ECO:0000259" key="7">
    <source>
        <dbReference type="SMART" id="SM01217"/>
    </source>
</evidence>
<evidence type="ECO:0000313" key="8">
    <source>
        <dbReference type="EMBL" id="EQD41306.1"/>
    </source>
</evidence>
<dbReference type="InterPro" id="IPR050288">
    <property type="entry name" value="Cellulose_deg_GH3"/>
</dbReference>
<evidence type="ECO:0000256" key="1">
    <source>
        <dbReference type="ARBA" id="ARBA00004613"/>
    </source>
</evidence>
<reference evidence="8" key="2">
    <citation type="journal article" date="2014" name="ISME J.">
        <title>Microbial stratification in low pH oxic and suboxic macroscopic growths along an acid mine drainage.</title>
        <authorList>
            <person name="Mendez-Garcia C."/>
            <person name="Mesa V."/>
            <person name="Sprenger R.R."/>
            <person name="Richter M."/>
            <person name="Diez M.S."/>
            <person name="Solano J."/>
            <person name="Bargiela R."/>
            <person name="Golyshina O.V."/>
            <person name="Manteca A."/>
            <person name="Ramos J.L."/>
            <person name="Gallego J.R."/>
            <person name="Llorente I."/>
            <person name="Martins Dos Santos V.A."/>
            <person name="Jensen O.N."/>
            <person name="Pelaez A.I."/>
            <person name="Sanchez J."/>
            <person name="Ferrer M."/>
        </authorList>
    </citation>
    <scope>NUCLEOTIDE SEQUENCE</scope>
</reference>
<feature type="compositionally biased region" description="Polar residues" evidence="6">
    <location>
        <begin position="73"/>
        <end position="90"/>
    </location>
</feature>
<dbReference type="GO" id="GO:0008422">
    <property type="term" value="F:beta-glucosidase activity"/>
    <property type="evidence" value="ECO:0007669"/>
    <property type="project" value="TreeGrafter"/>
</dbReference>
<keyword evidence="4" id="KW-0732">Signal</keyword>
<protein>
    <submittedName>
        <fullName evidence="8">Glucan 1,4-beta-glucosidase</fullName>
    </submittedName>
</protein>
<dbReference type="AlphaFoldDB" id="T0Z019"/>
<sequence>KLAGDEVAELYLKYPDSKTAPIRALAGFTRVHVAPGATQHVSFTLTPRSLSQVLTDGERFILPGNYNVFVGGSQPTSDSQGVSASFTIEGQQLLPR</sequence>
<dbReference type="PANTHER" id="PTHR42715:SF12">
    <property type="entry name" value="BETA-GLUCOSIDASE G-RELATED"/>
    <property type="match status" value="1"/>
</dbReference>
<proteinExistence type="inferred from homology"/>
<keyword evidence="3" id="KW-0964">Secreted</keyword>
<dbReference type="Pfam" id="PF14310">
    <property type="entry name" value="Fn3-like"/>
    <property type="match status" value="1"/>
</dbReference>